<organism evidence="4 5">
    <name type="scientific">Butyricimonas faecalis</name>
    <dbReference type="NCBI Taxonomy" id="2093856"/>
    <lineage>
        <taxon>Bacteria</taxon>
        <taxon>Pseudomonadati</taxon>
        <taxon>Bacteroidota</taxon>
        <taxon>Bacteroidia</taxon>
        <taxon>Bacteroidales</taxon>
        <taxon>Odoribacteraceae</taxon>
        <taxon>Butyricimonas</taxon>
    </lineage>
</organism>
<dbReference type="InterPro" id="IPR032508">
    <property type="entry name" value="FecR_C"/>
</dbReference>
<evidence type="ECO:0000256" key="1">
    <source>
        <dbReference type="SAM" id="Phobius"/>
    </source>
</evidence>
<name>A0A3S9VP06_9BACT</name>
<keyword evidence="1" id="KW-0812">Transmembrane</keyword>
<dbReference type="InterPro" id="IPR012373">
    <property type="entry name" value="Ferrdict_sens_TM"/>
</dbReference>
<feature type="domain" description="Protein FecR C-terminal" evidence="3">
    <location>
        <begin position="277"/>
        <end position="346"/>
    </location>
</feature>
<dbReference type="KEGG" id="buy:D8S85_00885"/>
<accession>A0A3S9VP06</accession>
<dbReference type="Proteomes" id="UP000270673">
    <property type="component" value="Chromosome"/>
</dbReference>
<dbReference type="OrthoDB" id="1123467at2"/>
<dbReference type="Pfam" id="PF04773">
    <property type="entry name" value="FecR"/>
    <property type="match status" value="1"/>
</dbReference>
<feature type="domain" description="FecR protein" evidence="2">
    <location>
        <begin position="148"/>
        <end position="237"/>
    </location>
</feature>
<dbReference type="PANTHER" id="PTHR30273">
    <property type="entry name" value="PERIPLASMIC SIGNAL SENSOR AND SIGMA FACTOR ACTIVATOR FECR-RELATED"/>
    <property type="match status" value="1"/>
</dbReference>
<dbReference type="AlphaFoldDB" id="A0A3S9VP06"/>
<dbReference type="GO" id="GO:0016989">
    <property type="term" value="F:sigma factor antagonist activity"/>
    <property type="evidence" value="ECO:0007669"/>
    <property type="project" value="TreeGrafter"/>
</dbReference>
<reference evidence="4 5" key="1">
    <citation type="submission" date="2018-10" db="EMBL/GenBank/DDBJ databases">
        <title>Butyricimonas faecalis sp. nov., isolated from human faeces and emended description of the genus Butyricimonas.</title>
        <authorList>
            <person name="Le Roy T."/>
            <person name="Van der Smissen P."/>
            <person name="Paquot A."/>
            <person name="Delzenne N."/>
            <person name="Muccioli G."/>
            <person name="Collet J.-F."/>
            <person name="Cani P.D."/>
        </authorList>
    </citation>
    <scope>NUCLEOTIDE SEQUENCE [LARGE SCALE GENOMIC DNA]</scope>
    <source>
        <strain evidence="4 5">H184</strain>
    </source>
</reference>
<evidence type="ECO:0000313" key="4">
    <source>
        <dbReference type="EMBL" id="AZS28245.1"/>
    </source>
</evidence>
<dbReference type="RefSeq" id="WP_106624385.1">
    <property type="nucleotide sequence ID" value="NZ_CP032819.1"/>
</dbReference>
<feature type="transmembrane region" description="Helical" evidence="1">
    <location>
        <begin position="47"/>
        <end position="66"/>
    </location>
</feature>
<dbReference type="EMBL" id="CP032819">
    <property type="protein sequence ID" value="AZS28245.1"/>
    <property type="molecule type" value="Genomic_DNA"/>
</dbReference>
<keyword evidence="1" id="KW-1133">Transmembrane helix</keyword>
<evidence type="ECO:0000259" key="2">
    <source>
        <dbReference type="Pfam" id="PF04773"/>
    </source>
</evidence>
<gene>
    <name evidence="4" type="ORF">D8S85_00885</name>
</gene>
<sequence length="349" mass="40408">MPNEQENKDEQIIQEWIEIKKLQHPKYWMQMKDKLQIVIHQKRKIRIIKCVAIFTLPVLACGFYLLQNNLYHTPLRTEQILAKILPGDKKAILHTSNGNSLVLSGDTFSLTEINGTQISSTQDEGIVYTPQTTNNTIKIYNTLVVPLKGEYNITLCDGTQVWLNSSSSLRYPVIFSDSVREVHLEGEAFFIVTENKEKPFIVTTKDYSIKVLGTAFNVMDYNDDNYSHTTLAKGKIEILHGDKRQILIPGEQAVLKDGKISIKKVDPHYYTTWMNDRFYFDSECLENIMKKLSRWYDVQVTFKDEAAKQYHFEGSVPKYSSIKEICNIIELTTHVRFELEKNNIIVKLK</sequence>
<dbReference type="InterPro" id="IPR006860">
    <property type="entry name" value="FecR"/>
</dbReference>
<dbReference type="Pfam" id="PF16344">
    <property type="entry name" value="FecR_C"/>
    <property type="match status" value="1"/>
</dbReference>
<dbReference type="Gene3D" id="3.55.50.30">
    <property type="match status" value="1"/>
</dbReference>
<dbReference type="Gene3D" id="2.60.120.1440">
    <property type="match status" value="1"/>
</dbReference>
<dbReference type="PANTHER" id="PTHR30273:SF2">
    <property type="entry name" value="PROTEIN FECR"/>
    <property type="match status" value="1"/>
</dbReference>
<keyword evidence="5" id="KW-1185">Reference proteome</keyword>
<keyword evidence="1" id="KW-0472">Membrane</keyword>
<proteinExistence type="predicted"/>
<evidence type="ECO:0000259" key="3">
    <source>
        <dbReference type="Pfam" id="PF16344"/>
    </source>
</evidence>
<protein>
    <submittedName>
        <fullName evidence="4">FecR family protein</fullName>
    </submittedName>
</protein>
<evidence type="ECO:0000313" key="5">
    <source>
        <dbReference type="Proteomes" id="UP000270673"/>
    </source>
</evidence>